<proteinExistence type="predicted"/>
<protein>
    <submittedName>
        <fullName evidence="1">Sterol glucosyltransferase</fullName>
    </submittedName>
</protein>
<keyword evidence="2" id="KW-1185">Reference proteome</keyword>
<evidence type="ECO:0000313" key="1">
    <source>
        <dbReference type="EMBL" id="KAL3428524.1"/>
    </source>
</evidence>
<sequence>MTIAVIKTANSSRKMLASIPKGVIVDIPLNVAKGMRAVPRLYNAEVKEHAKVTNFKSGAVVAGSTFTYQQGGLEFTTGLGKGLTSFAMKTGAATIGLIAYPSKSMYKSIRSVVMTKTRTSIEKAQYKD</sequence>
<organism evidence="1 2">
    <name type="scientific">Phlyctema vagabunda</name>
    <dbReference type="NCBI Taxonomy" id="108571"/>
    <lineage>
        <taxon>Eukaryota</taxon>
        <taxon>Fungi</taxon>
        <taxon>Dikarya</taxon>
        <taxon>Ascomycota</taxon>
        <taxon>Pezizomycotina</taxon>
        <taxon>Leotiomycetes</taxon>
        <taxon>Helotiales</taxon>
        <taxon>Dermateaceae</taxon>
        <taxon>Phlyctema</taxon>
    </lineage>
</organism>
<gene>
    <name evidence="1" type="ORF">PVAG01_02033</name>
</gene>
<dbReference type="Proteomes" id="UP001629113">
    <property type="component" value="Unassembled WGS sequence"/>
</dbReference>
<accession>A0ABR4PYN0</accession>
<evidence type="ECO:0000313" key="2">
    <source>
        <dbReference type="Proteomes" id="UP001629113"/>
    </source>
</evidence>
<dbReference type="EMBL" id="JBFCZG010000001">
    <property type="protein sequence ID" value="KAL3428524.1"/>
    <property type="molecule type" value="Genomic_DNA"/>
</dbReference>
<reference evidence="1 2" key="1">
    <citation type="submission" date="2024-06" db="EMBL/GenBank/DDBJ databases">
        <title>Complete genome of Phlyctema vagabunda strain 19-DSS-EL-015.</title>
        <authorList>
            <person name="Fiorenzani C."/>
        </authorList>
    </citation>
    <scope>NUCLEOTIDE SEQUENCE [LARGE SCALE GENOMIC DNA]</scope>
    <source>
        <strain evidence="1 2">19-DSS-EL-015</strain>
    </source>
</reference>
<comment type="caution">
    <text evidence="1">The sequence shown here is derived from an EMBL/GenBank/DDBJ whole genome shotgun (WGS) entry which is preliminary data.</text>
</comment>
<name>A0ABR4PYN0_9HELO</name>